<organism evidence="6 7">
    <name type="scientific">Micromonospora fiedleri</name>
    <dbReference type="NCBI Taxonomy" id="1157498"/>
    <lineage>
        <taxon>Bacteria</taxon>
        <taxon>Bacillati</taxon>
        <taxon>Actinomycetota</taxon>
        <taxon>Actinomycetes</taxon>
        <taxon>Micromonosporales</taxon>
        <taxon>Micromonosporaceae</taxon>
        <taxon>Micromonospora</taxon>
    </lineage>
</organism>
<proteinExistence type="predicted"/>
<name>A0ABS1UP03_9ACTN</name>
<feature type="compositionally biased region" description="Low complexity" evidence="4">
    <location>
        <begin position="124"/>
        <end position="135"/>
    </location>
</feature>
<keyword evidence="1" id="KW-0805">Transcription regulation</keyword>
<dbReference type="InterPro" id="IPR018062">
    <property type="entry name" value="HTH_AraC-typ_CS"/>
</dbReference>
<dbReference type="Pfam" id="PF20240">
    <property type="entry name" value="DUF6597"/>
    <property type="match status" value="1"/>
</dbReference>
<evidence type="ECO:0000313" key="7">
    <source>
        <dbReference type="Proteomes" id="UP000661193"/>
    </source>
</evidence>
<dbReference type="Gene3D" id="1.10.10.60">
    <property type="entry name" value="Homeodomain-like"/>
    <property type="match status" value="1"/>
</dbReference>
<keyword evidence="2" id="KW-0238">DNA-binding</keyword>
<reference evidence="6 7" key="1">
    <citation type="submission" date="2021-01" db="EMBL/GenBank/DDBJ databases">
        <title>Genome sequencing of Micromonospora fiedleri MG-37.</title>
        <authorList>
            <person name="Moreland P.E.J."/>
            <person name="Stach J.E.M."/>
        </authorList>
    </citation>
    <scope>NUCLEOTIDE SEQUENCE [LARGE SCALE GENOMIC DNA]</scope>
    <source>
        <strain evidence="6 7">MG-37</strain>
    </source>
</reference>
<dbReference type="PROSITE" id="PS00041">
    <property type="entry name" value="HTH_ARAC_FAMILY_1"/>
    <property type="match status" value="1"/>
</dbReference>
<dbReference type="PROSITE" id="PS01124">
    <property type="entry name" value="HTH_ARAC_FAMILY_2"/>
    <property type="match status" value="1"/>
</dbReference>
<keyword evidence="7" id="KW-1185">Reference proteome</keyword>
<gene>
    <name evidence="6" type="ORF">JMF97_18020</name>
</gene>
<dbReference type="InterPro" id="IPR050204">
    <property type="entry name" value="AraC_XylS_family_regulators"/>
</dbReference>
<dbReference type="SMART" id="SM00342">
    <property type="entry name" value="HTH_ARAC"/>
    <property type="match status" value="1"/>
</dbReference>
<feature type="domain" description="HTH araC/xylS-type" evidence="5">
    <location>
        <begin position="171"/>
        <end position="268"/>
    </location>
</feature>
<dbReference type="EMBL" id="JAETXL010000006">
    <property type="protein sequence ID" value="MBL6278057.1"/>
    <property type="molecule type" value="Genomic_DNA"/>
</dbReference>
<comment type="caution">
    <text evidence="6">The sequence shown here is derived from an EMBL/GenBank/DDBJ whole genome shotgun (WGS) entry which is preliminary data.</text>
</comment>
<feature type="region of interest" description="Disordered" evidence="4">
    <location>
        <begin position="109"/>
        <end position="135"/>
    </location>
</feature>
<keyword evidence="3" id="KW-0804">Transcription</keyword>
<dbReference type="PANTHER" id="PTHR46796">
    <property type="entry name" value="HTH-TYPE TRANSCRIPTIONAL ACTIVATOR RHAS-RELATED"/>
    <property type="match status" value="1"/>
</dbReference>
<evidence type="ECO:0000256" key="2">
    <source>
        <dbReference type="ARBA" id="ARBA00023125"/>
    </source>
</evidence>
<evidence type="ECO:0000256" key="1">
    <source>
        <dbReference type="ARBA" id="ARBA00023015"/>
    </source>
</evidence>
<evidence type="ECO:0000256" key="3">
    <source>
        <dbReference type="ARBA" id="ARBA00023163"/>
    </source>
</evidence>
<protein>
    <submittedName>
        <fullName evidence="6">AraC family transcriptional regulator</fullName>
    </submittedName>
</protein>
<sequence length="268" mass="27350">MYRERPAGVAGAVLWTSSAPAHPRPVRVLPDGCLDLLWSSRLGLLVAGPDRTAHLSTSAPAERWVGLRLPPGVGPAVFGVPAVELRDQRVPLADLWGARAAGILADQAADAASSSPAPPRPPEADAAPGADAAAQSDAAVGRGAADAGLYDVGTLLAAVAARRLRAAGGADPLGLRVAAALATGATVAETAARAGLDQRSLLRHSRHLFGYGPKTLARILRMRRALALARAGMSLAEVAARTGYADQAHLTRDVRALAGVPPTALLTT</sequence>
<dbReference type="InterPro" id="IPR018060">
    <property type="entry name" value="HTH_AraC"/>
</dbReference>
<dbReference type="Pfam" id="PF12833">
    <property type="entry name" value="HTH_18"/>
    <property type="match status" value="1"/>
</dbReference>
<accession>A0ABS1UP03</accession>
<dbReference type="Proteomes" id="UP000661193">
    <property type="component" value="Unassembled WGS sequence"/>
</dbReference>
<evidence type="ECO:0000259" key="5">
    <source>
        <dbReference type="PROSITE" id="PS01124"/>
    </source>
</evidence>
<dbReference type="RefSeq" id="WP_203222612.1">
    <property type="nucleotide sequence ID" value="NZ_JAETXL010000006.1"/>
</dbReference>
<dbReference type="InterPro" id="IPR046532">
    <property type="entry name" value="DUF6597"/>
</dbReference>
<evidence type="ECO:0000256" key="4">
    <source>
        <dbReference type="SAM" id="MobiDB-lite"/>
    </source>
</evidence>
<dbReference type="PANTHER" id="PTHR46796:SF15">
    <property type="entry name" value="BLL1074 PROTEIN"/>
    <property type="match status" value="1"/>
</dbReference>
<evidence type="ECO:0000313" key="6">
    <source>
        <dbReference type="EMBL" id="MBL6278057.1"/>
    </source>
</evidence>